<dbReference type="PANTHER" id="PTHR23220">
    <property type="entry name" value="INTEGRIN ALPHA"/>
    <property type="match status" value="1"/>
</dbReference>
<dbReference type="InterPro" id="IPR032695">
    <property type="entry name" value="Integrin_dom_sf"/>
</dbReference>
<dbReference type="InterPro" id="IPR013517">
    <property type="entry name" value="FG-GAP"/>
</dbReference>
<dbReference type="PROSITE" id="PS51470">
    <property type="entry name" value="FG_GAP"/>
    <property type="match status" value="3"/>
</dbReference>
<dbReference type="PRINTS" id="PR01185">
    <property type="entry name" value="INTEGRINA"/>
</dbReference>
<dbReference type="InterPro" id="IPR048286">
    <property type="entry name" value="Integrin_alpha_Ig-like_3"/>
</dbReference>
<keyword evidence="10 13" id="KW-0675">Receptor</keyword>
<dbReference type="Pfam" id="PF01839">
    <property type="entry name" value="FG-GAP"/>
    <property type="match status" value="3"/>
</dbReference>
<evidence type="ECO:0000256" key="7">
    <source>
        <dbReference type="ARBA" id="ARBA00022989"/>
    </source>
</evidence>
<dbReference type="InterPro" id="IPR000413">
    <property type="entry name" value="Integrin_alpha"/>
</dbReference>
<feature type="domain" description="Integrin alpha third immunoglobulin-like" evidence="15">
    <location>
        <begin position="474"/>
        <end position="553"/>
    </location>
</feature>
<dbReference type="EMBL" id="KZ350959">
    <property type="protein sequence ID" value="PIO63387.1"/>
    <property type="molecule type" value="Genomic_DNA"/>
</dbReference>
<organism evidence="16 17">
    <name type="scientific">Teladorsagia circumcincta</name>
    <name type="common">Brown stomach worm</name>
    <name type="synonym">Ostertagia circumcincta</name>
    <dbReference type="NCBI Taxonomy" id="45464"/>
    <lineage>
        <taxon>Eukaryota</taxon>
        <taxon>Metazoa</taxon>
        <taxon>Ecdysozoa</taxon>
        <taxon>Nematoda</taxon>
        <taxon>Chromadorea</taxon>
        <taxon>Rhabditida</taxon>
        <taxon>Rhabditina</taxon>
        <taxon>Rhabditomorpha</taxon>
        <taxon>Strongyloidea</taxon>
        <taxon>Trichostrongylidae</taxon>
        <taxon>Teladorsagia</taxon>
    </lineage>
</organism>
<reference evidence="16 17" key="1">
    <citation type="submission" date="2015-09" db="EMBL/GenBank/DDBJ databases">
        <title>Draft genome of the parasitic nematode Teladorsagia circumcincta isolate WARC Sus (inbred).</title>
        <authorList>
            <person name="Mitreva M."/>
        </authorList>
    </citation>
    <scope>NUCLEOTIDE SEQUENCE [LARGE SCALE GENOMIC DNA]</scope>
    <source>
        <strain evidence="16 17">S</strain>
    </source>
</reference>
<dbReference type="GO" id="GO:0008305">
    <property type="term" value="C:integrin complex"/>
    <property type="evidence" value="ECO:0007669"/>
    <property type="project" value="InterPro"/>
</dbReference>
<dbReference type="GO" id="GO:0009897">
    <property type="term" value="C:external side of plasma membrane"/>
    <property type="evidence" value="ECO:0007669"/>
    <property type="project" value="TreeGrafter"/>
</dbReference>
<keyword evidence="8 13" id="KW-0401">Integrin</keyword>
<protein>
    <submittedName>
        <fullName evidence="16">FG-GAP repeat protein</fullName>
    </submittedName>
</protein>
<evidence type="ECO:0000256" key="10">
    <source>
        <dbReference type="ARBA" id="ARBA00023170"/>
    </source>
</evidence>
<dbReference type="GO" id="GO:0033627">
    <property type="term" value="P:cell adhesion mediated by integrin"/>
    <property type="evidence" value="ECO:0007669"/>
    <property type="project" value="TreeGrafter"/>
</dbReference>
<evidence type="ECO:0000313" key="16">
    <source>
        <dbReference type="EMBL" id="PIO63387.1"/>
    </source>
</evidence>
<dbReference type="GO" id="GO:0098609">
    <property type="term" value="P:cell-cell adhesion"/>
    <property type="evidence" value="ECO:0007669"/>
    <property type="project" value="TreeGrafter"/>
</dbReference>
<evidence type="ECO:0000256" key="1">
    <source>
        <dbReference type="ARBA" id="ARBA00004479"/>
    </source>
</evidence>
<keyword evidence="7" id="KW-1133">Transmembrane helix</keyword>
<comment type="similarity">
    <text evidence="2 13">Belongs to the integrin alpha chain family.</text>
</comment>
<dbReference type="GO" id="GO:0007160">
    <property type="term" value="P:cell-matrix adhesion"/>
    <property type="evidence" value="ECO:0007669"/>
    <property type="project" value="TreeGrafter"/>
</dbReference>
<dbReference type="Gene3D" id="2.60.40.1460">
    <property type="entry name" value="Integrin domains. Chain A, domain 2"/>
    <property type="match status" value="1"/>
</dbReference>
<evidence type="ECO:0000313" key="17">
    <source>
        <dbReference type="Proteomes" id="UP000230423"/>
    </source>
</evidence>
<evidence type="ECO:0000256" key="12">
    <source>
        <dbReference type="PROSITE-ProRule" id="PRU00803"/>
    </source>
</evidence>
<keyword evidence="5" id="KW-0677">Repeat</keyword>
<evidence type="ECO:0000256" key="2">
    <source>
        <dbReference type="ARBA" id="ARBA00008054"/>
    </source>
</evidence>
<evidence type="ECO:0000256" key="13">
    <source>
        <dbReference type="RuleBase" id="RU003762"/>
    </source>
</evidence>
<evidence type="ECO:0000256" key="8">
    <source>
        <dbReference type="ARBA" id="ARBA00023037"/>
    </source>
</evidence>
<name>A0A2G9TZP1_TELCI</name>
<keyword evidence="11" id="KW-0325">Glycoprotein</keyword>
<dbReference type="InterPro" id="IPR028994">
    <property type="entry name" value="Integrin_alpha_N"/>
</dbReference>
<proteinExistence type="inferred from homology"/>
<evidence type="ECO:0000256" key="6">
    <source>
        <dbReference type="ARBA" id="ARBA00022889"/>
    </source>
</evidence>
<evidence type="ECO:0000256" key="11">
    <source>
        <dbReference type="ARBA" id="ARBA00023180"/>
    </source>
</evidence>
<dbReference type="GO" id="GO:0007229">
    <property type="term" value="P:integrin-mediated signaling pathway"/>
    <property type="evidence" value="ECO:0007669"/>
    <property type="project" value="UniProtKB-KW"/>
</dbReference>
<feature type="repeat" description="FG-GAP" evidence="12">
    <location>
        <begin position="81"/>
        <end position="141"/>
    </location>
</feature>
<dbReference type="Pfam" id="PF20806">
    <property type="entry name" value="Integrin_A_Ig_3"/>
    <property type="match status" value="1"/>
</dbReference>
<feature type="repeat" description="FG-GAP" evidence="12">
    <location>
        <begin position="10"/>
        <end position="73"/>
    </location>
</feature>
<dbReference type="Gene3D" id="2.60.40.1510">
    <property type="entry name" value="ntegrin, alpha v. Chain A, domain 3"/>
    <property type="match status" value="1"/>
</dbReference>
<dbReference type="SMART" id="SM00191">
    <property type="entry name" value="Int_alpha"/>
    <property type="match status" value="3"/>
</dbReference>
<dbReference type="SUPFAM" id="SSF69179">
    <property type="entry name" value="Integrin domains"/>
    <property type="match status" value="2"/>
</dbReference>
<dbReference type="Gene3D" id="2.130.10.130">
    <property type="entry name" value="Integrin alpha, N-terminal"/>
    <property type="match status" value="1"/>
</dbReference>
<keyword evidence="17" id="KW-1185">Reference proteome</keyword>
<keyword evidence="6 13" id="KW-0130">Cell adhesion</keyword>
<dbReference type="GO" id="GO:0005178">
    <property type="term" value="F:integrin binding"/>
    <property type="evidence" value="ECO:0007669"/>
    <property type="project" value="TreeGrafter"/>
</dbReference>
<feature type="repeat" description="FG-GAP" evidence="12">
    <location>
        <begin position="147"/>
        <end position="212"/>
    </location>
</feature>
<feature type="domain" description="Integrin alpha second immunoglobulin-like" evidence="14">
    <location>
        <begin position="323"/>
        <end position="467"/>
    </location>
</feature>
<keyword evidence="3" id="KW-0812">Transmembrane</keyword>
<gene>
    <name evidence="16" type="ORF">TELCIR_15016</name>
</gene>
<dbReference type="InterPro" id="IPR048285">
    <property type="entry name" value="Integrin_alpha_Ig-like_2"/>
</dbReference>
<sequence length="565" mass="62936">DRGELLTFTEDKFVLNGTKMGSAFGYAIEVVDLNNDGFDDLIVGAPFEHRADTDGHFGGIVYVYFSQGVERRKGESSKVFHPPITLKGPGFFSQFGLSITKLGNLDGDKRGYNDFAVGAPFANDGKGAVYVYLGEKSKKEFRKTPAQVITSSDLPNLRRPVKSFGFSLSGGSDLDGNGYPDLVVGAVTGGVVTVLRSRPVISIMATHKTASPFIDIEKGRNCPRGAKTCFPLDLEIFVDNDPSKGADLVDFNSNVFTCNLEENDNSAKDWINPLKFRFTVRIMNERKPFHPAEGLPIVDLKQFPILNKYGASYEFQIPFNTRCGEDQVCQTDLVLEAVFVGIPKTEKGYVSNVGDKDYLDITFTVENRKEKAYQAALFLTYDPEELELPMVVGGAKLGWETIGKNVVVVHLGNPMDSNMKHSFDLRFKLMRGRTEGIGRPLQFSAIVNSTSKETNPGDNEWKSDLQIIKRAEMELVGTSDPPLVRFGGEIKDESSMDLEEDIGVMVRHNYTLHNKGPWTVRNVYAKFEWPYQVESPRQKGKWALYLLDVPTVTTYNTDGTVDIRR</sequence>
<evidence type="ECO:0000256" key="5">
    <source>
        <dbReference type="ARBA" id="ARBA00022737"/>
    </source>
</evidence>
<evidence type="ECO:0000256" key="4">
    <source>
        <dbReference type="ARBA" id="ARBA00022729"/>
    </source>
</evidence>
<comment type="subcellular location">
    <subcellularLocation>
        <location evidence="1 13">Membrane</location>
        <topology evidence="1 13">Single-pass type I membrane protein</topology>
    </subcellularLocation>
</comment>
<keyword evidence="9" id="KW-0472">Membrane</keyword>
<evidence type="ECO:0000259" key="15">
    <source>
        <dbReference type="Pfam" id="PF20806"/>
    </source>
</evidence>
<dbReference type="Gene3D" id="2.60.40.1530">
    <property type="entry name" value="ntegrin, alpha v. Chain A, domain 4"/>
    <property type="match status" value="1"/>
</dbReference>
<dbReference type="Pfam" id="PF20805">
    <property type="entry name" value="Integrin_A_Ig_2"/>
    <property type="match status" value="1"/>
</dbReference>
<dbReference type="OrthoDB" id="5317514at2759"/>
<dbReference type="InterPro" id="IPR013519">
    <property type="entry name" value="Int_alpha_beta-p"/>
</dbReference>
<accession>A0A2G9TZP1</accession>
<dbReference type="Proteomes" id="UP000230423">
    <property type="component" value="Unassembled WGS sequence"/>
</dbReference>
<feature type="non-terminal residue" evidence="16">
    <location>
        <position position="1"/>
    </location>
</feature>
<dbReference type="SUPFAM" id="SSF69318">
    <property type="entry name" value="Integrin alpha N-terminal domain"/>
    <property type="match status" value="1"/>
</dbReference>
<evidence type="ECO:0000256" key="9">
    <source>
        <dbReference type="ARBA" id="ARBA00023136"/>
    </source>
</evidence>
<evidence type="ECO:0000259" key="14">
    <source>
        <dbReference type="Pfam" id="PF20805"/>
    </source>
</evidence>
<dbReference type="AlphaFoldDB" id="A0A2G9TZP1"/>
<dbReference type="PANTHER" id="PTHR23220:SF122">
    <property type="entry name" value="INTEGRIN ALPHA-PS1"/>
    <property type="match status" value="1"/>
</dbReference>
<evidence type="ECO:0000256" key="3">
    <source>
        <dbReference type="ARBA" id="ARBA00022692"/>
    </source>
</evidence>
<keyword evidence="4" id="KW-0732">Signal</keyword>